<evidence type="ECO:0000256" key="2">
    <source>
        <dbReference type="ARBA" id="ARBA00022475"/>
    </source>
</evidence>
<evidence type="ECO:0000313" key="8">
    <source>
        <dbReference type="Proteomes" id="UP000743001"/>
    </source>
</evidence>
<organism evidence="7 8">
    <name type="scientific">Paenibacillus brevis</name>
    <dbReference type="NCBI Taxonomy" id="2841508"/>
    <lineage>
        <taxon>Bacteria</taxon>
        <taxon>Bacillati</taxon>
        <taxon>Bacillota</taxon>
        <taxon>Bacilli</taxon>
        <taxon>Bacillales</taxon>
        <taxon>Paenibacillaceae</taxon>
        <taxon>Paenibacillus</taxon>
    </lineage>
</organism>
<protein>
    <submittedName>
        <fullName evidence="7">LysE family transporter</fullName>
    </submittedName>
</protein>
<keyword evidence="8" id="KW-1185">Reference proteome</keyword>
<feature type="transmembrane region" description="Helical" evidence="6">
    <location>
        <begin position="180"/>
        <end position="201"/>
    </location>
</feature>
<evidence type="ECO:0000313" key="7">
    <source>
        <dbReference type="EMBL" id="MBU5671702.1"/>
    </source>
</evidence>
<evidence type="ECO:0000256" key="4">
    <source>
        <dbReference type="ARBA" id="ARBA00022989"/>
    </source>
</evidence>
<feature type="transmembrane region" description="Helical" evidence="6">
    <location>
        <begin position="38"/>
        <end position="63"/>
    </location>
</feature>
<accession>A0ABS6FQE6</accession>
<dbReference type="EMBL" id="JAHLQJ010000005">
    <property type="protein sequence ID" value="MBU5671702.1"/>
    <property type="molecule type" value="Genomic_DNA"/>
</dbReference>
<comment type="caution">
    <text evidence="7">The sequence shown here is derived from an EMBL/GenBank/DDBJ whole genome shotgun (WGS) entry which is preliminary data.</text>
</comment>
<name>A0ABS6FQE6_9BACL</name>
<reference evidence="7 8" key="1">
    <citation type="submission" date="2021-06" db="EMBL/GenBank/DDBJ databases">
        <authorList>
            <person name="Sun Q."/>
            <person name="Li D."/>
        </authorList>
    </citation>
    <scope>NUCLEOTIDE SEQUENCE [LARGE SCALE GENOMIC DNA]</scope>
    <source>
        <strain evidence="7 8">MSJ-6</strain>
    </source>
</reference>
<dbReference type="PANTHER" id="PTHR30086:SF20">
    <property type="entry name" value="ARGININE EXPORTER PROTEIN ARGO-RELATED"/>
    <property type="match status" value="1"/>
</dbReference>
<keyword evidence="4 6" id="KW-1133">Transmembrane helix</keyword>
<dbReference type="RefSeq" id="WP_216478262.1">
    <property type="nucleotide sequence ID" value="NZ_JAHLQJ010000005.1"/>
</dbReference>
<gene>
    <name evidence="7" type="ORF">KQJ23_07620</name>
</gene>
<dbReference type="PANTHER" id="PTHR30086">
    <property type="entry name" value="ARGININE EXPORTER PROTEIN ARGO"/>
    <property type="match status" value="1"/>
</dbReference>
<dbReference type="InterPro" id="IPR001123">
    <property type="entry name" value="LeuE-type"/>
</dbReference>
<feature type="transmembrane region" description="Helical" evidence="6">
    <location>
        <begin position="69"/>
        <end position="90"/>
    </location>
</feature>
<evidence type="ECO:0000256" key="5">
    <source>
        <dbReference type="ARBA" id="ARBA00023136"/>
    </source>
</evidence>
<evidence type="ECO:0000256" key="3">
    <source>
        <dbReference type="ARBA" id="ARBA00022692"/>
    </source>
</evidence>
<proteinExistence type="predicted"/>
<keyword evidence="2" id="KW-1003">Cell membrane</keyword>
<keyword evidence="3 6" id="KW-0812">Transmembrane</keyword>
<feature type="transmembrane region" description="Helical" evidence="6">
    <location>
        <begin position="6"/>
        <end position="26"/>
    </location>
</feature>
<dbReference type="Proteomes" id="UP000743001">
    <property type="component" value="Unassembled WGS sequence"/>
</dbReference>
<evidence type="ECO:0000256" key="6">
    <source>
        <dbReference type="SAM" id="Phobius"/>
    </source>
</evidence>
<evidence type="ECO:0000256" key="1">
    <source>
        <dbReference type="ARBA" id="ARBA00004651"/>
    </source>
</evidence>
<feature type="transmembrane region" description="Helical" evidence="6">
    <location>
        <begin position="144"/>
        <end position="168"/>
    </location>
</feature>
<keyword evidence="5 6" id="KW-0472">Membrane</keyword>
<sequence length="206" mass="22423">MEPVVHGLILALGLILPLGVQNVFVFSQGITQPRLIKAFPAMIAAAVCDTVLIVLSVTGLSLVVTQFEWLRLMLLIGGIIFLLYMGTMIWSSTAVTSLDNKEALPLKKQILFACSVSILNPHALLDTIGVIGTSAVQYSGQAQVSFMLACITVSWLWFFGLIVTGAAFKKMNLPYSMFVLFNKCSAVFIWGTALYLLVSLWTSLSL</sequence>
<dbReference type="Pfam" id="PF01810">
    <property type="entry name" value="LysE"/>
    <property type="match status" value="1"/>
</dbReference>
<comment type="subcellular location">
    <subcellularLocation>
        <location evidence="1">Cell membrane</location>
        <topology evidence="1">Multi-pass membrane protein</topology>
    </subcellularLocation>
</comment>